<dbReference type="GO" id="GO:0031119">
    <property type="term" value="P:tRNA pseudouridine synthesis"/>
    <property type="evidence" value="ECO:0007669"/>
    <property type="project" value="UniProtKB-UniRule"/>
</dbReference>
<accession>D4LAM7</accession>
<dbReference type="OrthoDB" id="9802309at2"/>
<dbReference type="HAMAP" id="MF_01080">
    <property type="entry name" value="TruB_bact"/>
    <property type="match status" value="1"/>
</dbReference>
<dbReference type="InterPro" id="IPR015240">
    <property type="entry name" value="tRNA_sdUridine_synth_fam1_C"/>
</dbReference>
<dbReference type="InterPro" id="IPR032819">
    <property type="entry name" value="TruB_C"/>
</dbReference>
<evidence type="ECO:0000256" key="3">
    <source>
        <dbReference type="ARBA" id="ARBA00022694"/>
    </source>
</evidence>
<evidence type="ECO:0000256" key="1">
    <source>
        <dbReference type="ARBA" id="ARBA00000385"/>
    </source>
</evidence>
<keyword evidence="3 5" id="KW-0819">tRNA processing</keyword>
<evidence type="ECO:0000313" key="9">
    <source>
        <dbReference type="EMBL" id="CBL16672.1"/>
    </source>
</evidence>
<dbReference type="Pfam" id="PF09157">
    <property type="entry name" value="TruB-C_2"/>
    <property type="match status" value="1"/>
</dbReference>
<keyword evidence="4 5" id="KW-0413">Isomerase</keyword>
<dbReference type="InterPro" id="IPR014780">
    <property type="entry name" value="tRNA_psdUridine_synth_TruB"/>
</dbReference>
<dbReference type="PANTHER" id="PTHR13767">
    <property type="entry name" value="TRNA-PSEUDOURIDINE SYNTHASE"/>
    <property type="match status" value="1"/>
</dbReference>
<dbReference type="GO" id="GO:0160148">
    <property type="term" value="F:tRNA pseudouridine(55) synthase activity"/>
    <property type="evidence" value="ECO:0007669"/>
    <property type="project" value="UniProtKB-EC"/>
</dbReference>
<dbReference type="Pfam" id="PF01509">
    <property type="entry name" value="TruB_N"/>
    <property type="match status" value="1"/>
</dbReference>
<dbReference type="PANTHER" id="PTHR13767:SF2">
    <property type="entry name" value="PSEUDOURIDYLATE SYNTHASE TRUB1"/>
    <property type="match status" value="1"/>
</dbReference>
<evidence type="ECO:0000256" key="2">
    <source>
        <dbReference type="ARBA" id="ARBA00005642"/>
    </source>
</evidence>
<comment type="catalytic activity">
    <reaction evidence="1 5">
        <text>uridine(55) in tRNA = pseudouridine(55) in tRNA</text>
        <dbReference type="Rhea" id="RHEA:42532"/>
        <dbReference type="Rhea" id="RHEA-COMP:10101"/>
        <dbReference type="Rhea" id="RHEA-COMP:10102"/>
        <dbReference type="ChEBI" id="CHEBI:65314"/>
        <dbReference type="ChEBI" id="CHEBI:65315"/>
        <dbReference type="EC" id="5.4.99.25"/>
    </reaction>
</comment>
<evidence type="ECO:0000259" key="6">
    <source>
        <dbReference type="Pfam" id="PF01509"/>
    </source>
</evidence>
<sequence length="300" mass="33224">MNGILCMYKPEGFTSFDVIAKLRGILQMRRLGHAGTLDPMATGVLPVFVGGATRACDILPNQEKSYLARFALGYETDTQDSTGTVTNRYDRQVTRQQLLELLPRFTGRISQIPPMYSAVSVDGRRLYELARQGVEVERKPRTVTMDRLELRQFDEASQTGTLFLACSKGTYVRTILHDLGRALGCGGVMTGLERQSSCGLTLEDCVTFAQVEAARDAGTLSELLLPVDRMFAAYPALHLNPAQSRMYRNGVKLSLDRLTLPEQSEKYRIYGDTGCFFGIGRTEEGLLRVDKNLTAGEDAS</sequence>
<dbReference type="NCBIfam" id="TIGR00431">
    <property type="entry name" value="TruB"/>
    <property type="match status" value="1"/>
</dbReference>
<name>D4LAM7_RUMC1</name>
<dbReference type="STRING" id="213810.RUM_04400"/>
<dbReference type="Pfam" id="PF16198">
    <property type="entry name" value="TruB_C_2"/>
    <property type="match status" value="1"/>
</dbReference>
<feature type="domain" description="tRNA pseudouridylate synthase B C-terminal" evidence="8">
    <location>
        <begin position="173"/>
        <end position="231"/>
    </location>
</feature>
<gene>
    <name evidence="5" type="primary">truB</name>
    <name evidence="9" type="ordered locus">RUM_04400</name>
</gene>
<dbReference type="Gene3D" id="3.30.2350.10">
    <property type="entry name" value="Pseudouridine synthase"/>
    <property type="match status" value="1"/>
</dbReference>
<dbReference type="EMBL" id="FP929052">
    <property type="protein sequence ID" value="CBL16672.1"/>
    <property type="molecule type" value="Genomic_DNA"/>
</dbReference>
<evidence type="ECO:0000256" key="5">
    <source>
        <dbReference type="HAMAP-Rule" id="MF_01080"/>
    </source>
</evidence>
<dbReference type="GeneID" id="83155270"/>
<proteinExistence type="inferred from homology"/>
<dbReference type="InterPro" id="IPR002501">
    <property type="entry name" value="PsdUridine_synth_N"/>
</dbReference>
<dbReference type="PATRIC" id="fig|213810.4.peg.350"/>
<dbReference type="GO" id="GO:1990481">
    <property type="term" value="P:mRNA pseudouridine synthesis"/>
    <property type="evidence" value="ECO:0007669"/>
    <property type="project" value="TreeGrafter"/>
</dbReference>
<dbReference type="KEGG" id="rch:RUM_04400"/>
<evidence type="ECO:0000313" key="10">
    <source>
        <dbReference type="Proteomes" id="UP000007054"/>
    </source>
</evidence>
<evidence type="ECO:0000259" key="7">
    <source>
        <dbReference type="Pfam" id="PF09157"/>
    </source>
</evidence>
<dbReference type="EC" id="5.4.99.25" evidence="5"/>
<dbReference type="CDD" id="cd02573">
    <property type="entry name" value="PseudoU_synth_EcTruB"/>
    <property type="match status" value="1"/>
</dbReference>
<protein>
    <recommendedName>
        <fullName evidence="5">tRNA pseudouridine synthase B</fullName>
        <ecNumber evidence="5">5.4.99.25</ecNumber>
    </recommendedName>
    <alternativeName>
        <fullName evidence="5">tRNA pseudouridine(55) synthase</fullName>
        <shortName evidence="5">Psi55 synthase</shortName>
    </alternativeName>
    <alternativeName>
        <fullName evidence="5">tRNA pseudouridylate synthase</fullName>
    </alternativeName>
    <alternativeName>
        <fullName evidence="5">tRNA-uridine isomerase</fullName>
    </alternativeName>
</protein>
<evidence type="ECO:0000259" key="8">
    <source>
        <dbReference type="Pfam" id="PF16198"/>
    </source>
</evidence>
<dbReference type="AlphaFoldDB" id="D4LAM7"/>
<evidence type="ECO:0000256" key="4">
    <source>
        <dbReference type="ARBA" id="ARBA00023235"/>
    </source>
</evidence>
<reference evidence="9" key="1">
    <citation type="submission" date="2010-03" db="EMBL/GenBank/DDBJ databases">
        <title>The genome sequence of Ruminococcus sp. 18P13.</title>
        <authorList>
            <consortium name="metaHIT consortium -- http://www.metahit.eu/"/>
            <person name="Pajon A."/>
            <person name="Turner K."/>
            <person name="Parkhill J."/>
            <person name="Bernalier A."/>
        </authorList>
    </citation>
    <scope>NUCLEOTIDE SEQUENCE [LARGE SCALE GENOMIC DNA]</scope>
    <source>
        <strain evidence="9">Type strain: 18P13</strain>
    </source>
</reference>
<comment type="similarity">
    <text evidence="2 5">Belongs to the pseudouridine synthase TruB family. Type 1 subfamily.</text>
</comment>
<comment type="function">
    <text evidence="5">Responsible for synthesis of pseudouridine from uracil-55 in the psi GC loop of transfer RNAs.</text>
</comment>
<dbReference type="GO" id="GO:0003723">
    <property type="term" value="F:RNA binding"/>
    <property type="evidence" value="ECO:0007669"/>
    <property type="project" value="InterPro"/>
</dbReference>
<feature type="domain" description="Pseudouridine synthase II N-terminal" evidence="6">
    <location>
        <begin position="23"/>
        <end position="172"/>
    </location>
</feature>
<dbReference type="InterPro" id="IPR020103">
    <property type="entry name" value="PsdUridine_synth_cat_dom_sf"/>
</dbReference>
<feature type="domain" description="tRNA pseudouridine synthase II TruB subfamily 1 C-terminal" evidence="7">
    <location>
        <begin position="235"/>
        <end position="288"/>
    </location>
</feature>
<organism evidence="9 10">
    <name type="scientific">Ruminococcus champanellensis (strain DSM 18848 / JCM 17042 / KCTC 15320 / 18P13)</name>
    <dbReference type="NCBI Taxonomy" id="213810"/>
    <lineage>
        <taxon>Bacteria</taxon>
        <taxon>Bacillati</taxon>
        <taxon>Bacillota</taxon>
        <taxon>Clostridia</taxon>
        <taxon>Eubacteriales</taxon>
        <taxon>Oscillospiraceae</taxon>
        <taxon>Ruminococcus</taxon>
    </lineage>
</organism>
<reference evidence="9" key="2">
    <citation type="submission" date="2010-03" db="EMBL/GenBank/DDBJ databases">
        <authorList>
            <person name="Pajon A."/>
        </authorList>
    </citation>
    <scope>NUCLEOTIDE SEQUENCE</scope>
    <source>
        <strain evidence="9">Type strain: 18P13</strain>
    </source>
</reference>
<dbReference type="SUPFAM" id="SSF55120">
    <property type="entry name" value="Pseudouridine synthase"/>
    <property type="match status" value="1"/>
</dbReference>
<keyword evidence="10" id="KW-1185">Reference proteome</keyword>
<dbReference type="RefSeq" id="WP_015557579.1">
    <property type="nucleotide sequence ID" value="NC_021039.1"/>
</dbReference>
<feature type="active site" description="Nucleophile" evidence="5">
    <location>
        <position position="38"/>
    </location>
</feature>
<dbReference type="HOGENOM" id="CLU_032087_0_3_9"/>
<dbReference type="BioCyc" id="RCHA213810:RUM_RS02135-MONOMER"/>
<dbReference type="Proteomes" id="UP000007054">
    <property type="component" value="Chromosome"/>
</dbReference>